<evidence type="ECO:0000256" key="6">
    <source>
        <dbReference type="ARBA" id="ARBA00022553"/>
    </source>
</evidence>
<keyword evidence="11" id="KW-0492">Microsome</keyword>
<dbReference type="Proteomes" id="UP001195483">
    <property type="component" value="Unassembled WGS sequence"/>
</dbReference>
<dbReference type="GO" id="GO:0034899">
    <property type="term" value="F:trimethylamine monooxygenase activity"/>
    <property type="evidence" value="ECO:0007669"/>
    <property type="project" value="UniProtKB-EC"/>
</dbReference>
<evidence type="ECO:0000256" key="7">
    <source>
        <dbReference type="ARBA" id="ARBA00022630"/>
    </source>
</evidence>
<reference evidence="36" key="3">
    <citation type="submission" date="2023-05" db="EMBL/GenBank/DDBJ databases">
        <authorList>
            <person name="Smith C.H."/>
        </authorList>
    </citation>
    <scope>NUCLEOTIDE SEQUENCE</scope>
    <source>
        <strain evidence="36">CHS0354</strain>
        <tissue evidence="36">Mantle</tissue>
    </source>
</reference>
<evidence type="ECO:0000256" key="2">
    <source>
        <dbReference type="ARBA" id="ARBA00004389"/>
    </source>
</evidence>
<dbReference type="PRINTS" id="PR01125">
    <property type="entry name" value="FMOXYGENASE5"/>
</dbReference>
<evidence type="ECO:0000256" key="17">
    <source>
        <dbReference type="ARBA" id="ARBA00023136"/>
    </source>
</evidence>
<evidence type="ECO:0000256" key="16">
    <source>
        <dbReference type="ARBA" id="ARBA00023098"/>
    </source>
</evidence>
<protein>
    <recommendedName>
        <fullName evidence="34">Flavin-containing monooxygenase</fullName>
        <ecNumber evidence="34">1.-.-.-</ecNumber>
    </recommendedName>
</protein>
<name>A0AAE0WCM5_9BIVA</name>
<comment type="similarity">
    <text evidence="4 33 34">Belongs to the FMO family.</text>
</comment>
<evidence type="ECO:0000256" key="28">
    <source>
        <dbReference type="ARBA" id="ARBA00048459"/>
    </source>
</evidence>
<dbReference type="PANTHER" id="PTHR23023">
    <property type="entry name" value="DIMETHYLANILINE MONOOXYGENASE"/>
    <property type="match status" value="1"/>
</dbReference>
<keyword evidence="16" id="KW-0443">Lipid metabolism</keyword>
<evidence type="ECO:0000256" key="11">
    <source>
        <dbReference type="ARBA" id="ARBA00022848"/>
    </source>
</evidence>
<evidence type="ECO:0000256" key="25">
    <source>
        <dbReference type="ARBA" id="ARBA00047977"/>
    </source>
</evidence>
<comment type="caution">
    <text evidence="36">The sequence shown here is derived from an EMBL/GenBank/DDBJ whole genome shotgun (WGS) entry which is preliminary data.</text>
</comment>
<evidence type="ECO:0000256" key="24">
    <source>
        <dbReference type="ARBA" id="ARBA00047864"/>
    </source>
</evidence>
<dbReference type="PIRSF" id="PIRSF000332">
    <property type="entry name" value="FMO"/>
    <property type="match status" value="1"/>
</dbReference>
<dbReference type="InterPro" id="IPR020946">
    <property type="entry name" value="Flavin_mOase-like"/>
</dbReference>
<evidence type="ECO:0000256" key="33">
    <source>
        <dbReference type="PIRNR" id="PIRNR000332"/>
    </source>
</evidence>
<evidence type="ECO:0000256" key="13">
    <source>
        <dbReference type="ARBA" id="ARBA00022989"/>
    </source>
</evidence>
<evidence type="ECO:0000256" key="35">
    <source>
        <dbReference type="SAM" id="Phobius"/>
    </source>
</evidence>
<evidence type="ECO:0000256" key="29">
    <source>
        <dbReference type="ARBA" id="ARBA00048989"/>
    </source>
</evidence>
<evidence type="ECO:0000256" key="15">
    <source>
        <dbReference type="ARBA" id="ARBA00023033"/>
    </source>
</evidence>
<evidence type="ECO:0000256" key="14">
    <source>
        <dbReference type="ARBA" id="ARBA00023002"/>
    </source>
</evidence>
<keyword evidence="7 33" id="KW-0285">Flavoprotein</keyword>
<comment type="catalytic activity">
    <reaction evidence="31">
        <text>N,N-dimethylaniline + NADPH + O2 + H(+) = N,N-dimethylaniline N-oxide + NADP(+) + H2O</text>
        <dbReference type="Rhea" id="RHEA:24468"/>
        <dbReference type="ChEBI" id="CHEBI:15377"/>
        <dbReference type="ChEBI" id="CHEBI:15378"/>
        <dbReference type="ChEBI" id="CHEBI:15379"/>
        <dbReference type="ChEBI" id="CHEBI:16269"/>
        <dbReference type="ChEBI" id="CHEBI:17735"/>
        <dbReference type="ChEBI" id="CHEBI:57783"/>
        <dbReference type="ChEBI" id="CHEBI:58349"/>
        <dbReference type="EC" id="1.14.13.8"/>
    </reaction>
    <physiologicalReaction direction="left-to-right" evidence="31">
        <dbReference type="Rhea" id="RHEA:24469"/>
    </physiologicalReaction>
</comment>
<comment type="catalytic activity">
    <reaction evidence="25">
        <text>hexan-3-one + NADPH + O2 + H(+) = ethyl butanoate + NADP(+) + H2O</text>
        <dbReference type="Rhea" id="RHEA:54844"/>
        <dbReference type="ChEBI" id="CHEBI:15377"/>
        <dbReference type="ChEBI" id="CHEBI:15378"/>
        <dbReference type="ChEBI" id="CHEBI:15379"/>
        <dbReference type="ChEBI" id="CHEBI:57783"/>
        <dbReference type="ChEBI" id="CHEBI:58349"/>
        <dbReference type="ChEBI" id="CHEBI:88764"/>
        <dbReference type="ChEBI" id="CHEBI:89891"/>
    </reaction>
    <physiologicalReaction direction="left-to-right" evidence="25">
        <dbReference type="Rhea" id="RHEA:54845"/>
    </physiologicalReaction>
</comment>
<keyword evidence="8 35" id="KW-0812">Transmembrane</keyword>
<comment type="catalytic activity">
    <reaction evidence="30">
        <text>heptan-4-one + NADPH + O2 + H(+) = propyl butanoate + NADP(+) + H2O</text>
        <dbReference type="Rhea" id="RHEA:54852"/>
        <dbReference type="ChEBI" id="CHEBI:15377"/>
        <dbReference type="ChEBI" id="CHEBI:15378"/>
        <dbReference type="ChEBI" id="CHEBI:15379"/>
        <dbReference type="ChEBI" id="CHEBI:57783"/>
        <dbReference type="ChEBI" id="CHEBI:58349"/>
        <dbReference type="ChEBI" id="CHEBI:89484"/>
        <dbReference type="ChEBI" id="CHEBI:89719"/>
    </reaction>
    <physiologicalReaction direction="left-to-right" evidence="30">
        <dbReference type="Rhea" id="RHEA:54853"/>
    </physiologicalReaction>
</comment>
<evidence type="ECO:0000256" key="20">
    <source>
        <dbReference type="ARBA" id="ARBA00047338"/>
    </source>
</evidence>
<dbReference type="GO" id="GO:0050660">
    <property type="term" value="F:flavin adenine dinucleotide binding"/>
    <property type="evidence" value="ECO:0007669"/>
    <property type="project" value="InterPro"/>
</dbReference>
<comment type="catalytic activity">
    <reaction evidence="28">
        <text>octan-3-one + NADPH + O2 + H(+) = ethyl hexanoate + NADP(+) + H2O</text>
        <dbReference type="Rhea" id="RHEA:54856"/>
        <dbReference type="ChEBI" id="CHEBI:15377"/>
        <dbReference type="ChEBI" id="CHEBI:15378"/>
        <dbReference type="ChEBI" id="CHEBI:15379"/>
        <dbReference type="ChEBI" id="CHEBI:57783"/>
        <dbReference type="ChEBI" id="CHEBI:58349"/>
        <dbReference type="ChEBI" id="CHEBI:80946"/>
        <dbReference type="ChEBI" id="CHEBI:86055"/>
    </reaction>
    <physiologicalReaction direction="left-to-right" evidence="28">
        <dbReference type="Rhea" id="RHEA:54857"/>
    </physiologicalReaction>
</comment>
<keyword evidence="5" id="KW-0488">Methylation</keyword>
<keyword evidence="10 33" id="KW-0274">FAD</keyword>
<evidence type="ECO:0000256" key="31">
    <source>
        <dbReference type="ARBA" id="ARBA00049443"/>
    </source>
</evidence>
<evidence type="ECO:0000256" key="23">
    <source>
        <dbReference type="ARBA" id="ARBA00047855"/>
    </source>
</evidence>
<comment type="subcellular location">
    <subcellularLocation>
        <location evidence="2">Endoplasmic reticulum membrane</location>
        <topology evidence="2">Single-pass membrane protein</topology>
    </subcellularLocation>
    <subcellularLocation>
        <location evidence="3">Microsome membrane</location>
    </subcellularLocation>
</comment>
<evidence type="ECO:0000256" key="12">
    <source>
        <dbReference type="ARBA" id="ARBA00022857"/>
    </source>
</evidence>
<evidence type="ECO:0000256" key="8">
    <source>
        <dbReference type="ARBA" id="ARBA00022692"/>
    </source>
</evidence>
<accession>A0AAE0WCM5</accession>
<keyword evidence="13 35" id="KW-1133">Transmembrane helix</keyword>
<dbReference type="GO" id="GO:0050661">
    <property type="term" value="F:NADP binding"/>
    <property type="evidence" value="ECO:0007669"/>
    <property type="project" value="InterPro"/>
</dbReference>
<evidence type="ECO:0000256" key="5">
    <source>
        <dbReference type="ARBA" id="ARBA00022481"/>
    </source>
</evidence>
<proteinExistence type="inferred from homology"/>
<keyword evidence="37" id="KW-1185">Reference proteome</keyword>
<keyword evidence="15 33" id="KW-0503">Monooxygenase</keyword>
<dbReference type="Gene3D" id="3.50.50.60">
    <property type="entry name" value="FAD/NAD(P)-binding domain"/>
    <property type="match status" value="1"/>
</dbReference>
<dbReference type="GO" id="GO:0004499">
    <property type="term" value="F:N,N-dimethylaniline monooxygenase activity"/>
    <property type="evidence" value="ECO:0007669"/>
    <property type="project" value="UniProtKB-UniRule"/>
</dbReference>
<dbReference type="EMBL" id="JAEAOA010001473">
    <property type="protein sequence ID" value="KAK3609329.1"/>
    <property type="molecule type" value="Genomic_DNA"/>
</dbReference>
<evidence type="ECO:0000256" key="34">
    <source>
        <dbReference type="RuleBase" id="RU361177"/>
    </source>
</evidence>
<evidence type="ECO:0000256" key="30">
    <source>
        <dbReference type="ARBA" id="ARBA00048990"/>
    </source>
</evidence>
<evidence type="ECO:0000313" key="36">
    <source>
        <dbReference type="EMBL" id="KAK3609329.1"/>
    </source>
</evidence>
<sequence length="543" mass="61780">MKRIAIVGAGCSGLAAIKSSLDEGFEPVCFEREDDIGGLWRYSHTPKVGSGGVYKTCVINTSKEMMSFSDFPPPQEFPMFMPHKFVLKYLRMYAESFGLIKYINFKTSVENIIPASDYSLSGQWRVRYISGGGESKTEVFDGVLVCIGHHTYPHIPEFEGLETFTGKYIHSHSYKENVEFTGKRVLVVGIGNSAVDITVDLSHVTAQTYISTRRGAWVISRMGFFGLPADAIANCRFLFKLPTSLLQWCVEKMANFRFDHEGYGLRPMHRALQAHPTINDELPYRIMTGAVKIRPDIHHIMKDKVYFTDGTFLEIDAIIFATGFDYKLSFVPESVTRIQNNRTELYKYMFPPHLNHPTFAVIGLVQSIGSVMPISEMQCRWFMKIMKAECELPSEEVMLEDIQAKQETMAKTYVKSQRHTLQCFWVDYMDELANQIGVKPDLWKLFCEDPALVIRCIFGPCVPAQYRLMGPGSWNGARATIKGSVQRCLFPTRTKLLPKNATGKENNSLYSINIQHHLHSYFVILFVVFIFFCTSFVGDHFGL</sequence>
<dbReference type="InterPro" id="IPR050346">
    <property type="entry name" value="FMO-like"/>
</dbReference>
<dbReference type="EC" id="1.-.-.-" evidence="34"/>
<dbReference type="PRINTS" id="PR00370">
    <property type="entry name" value="FMOXYGENASE"/>
</dbReference>
<dbReference type="InterPro" id="IPR036188">
    <property type="entry name" value="FAD/NAD-bd_sf"/>
</dbReference>
<dbReference type="InterPro" id="IPR002257">
    <property type="entry name" value="Flavin_mOase_5"/>
</dbReference>
<comment type="catalytic activity">
    <reaction evidence="27">
        <text>trimethylamine + NADPH + O2 = trimethylamine N-oxide + NADP(+) + H2O</text>
        <dbReference type="Rhea" id="RHEA:31979"/>
        <dbReference type="ChEBI" id="CHEBI:15377"/>
        <dbReference type="ChEBI" id="CHEBI:15379"/>
        <dbReference type="ChEBI" id="CHEBI:15724"/>
        <dbReference type="ChEBI" id="CHEBI:57783"/>
        <dbReference type="ChEBI" id="CHEBI:58349"/>
        <dbReference type="ChEBI" id="CHEBI:58389"/>
        <dbReference type="EC" id="1.14.13.148"/>
    </reaction>
    <physiologicalReaction direction="left-to-right" evidence="27">
        <dbReference type="Rhea" id="RHEA:31980"/>
    </physiologicalReaction>
</comment>
<reference evidence="36" key="2">
    <citation type="journal article" date="2021" name="Genome Biol. Evol.">
        <title>Developing a high-quality reference genome for a parasitic bivalve with doubly uniparental inheritance (Bivalvia: Unionida).</title>
        <authorList>
            <person name="Smith C.H."/>
        </authorList>
    </citation>
    <scope>NUCLEOTIDE SEQUENCE</scope>
    <source>
        <strain evidence="36">CHS0354</strain>
        <tissue evidence="36">Mantle</tissue>
    </source>
</reference>
<dbReference type="GO" id="GO:0016174">
    <property type="term" value="F:NAD(P)H oxidase H2O2-forming activity"/>
    <property type="evidence" value="ECO:0007669"/>
    <property type="project" value="UniProtKB-EC"/>
</dbReference>
<comment type="catalytic activity">
    <reaction evidence="22">
        <text>heptan-2-one + NADPH + O2 + H(+) = pentyl acetate + NADP(+) + H2O</text>
        <dbReference type="Rhea" id="RHEA:54836"/>
        <dbReference type="ChEBI" id="CHEBI:5672"/>
        <dbReference type="ChEBI" id="CHEBI:15377"/>
        <dbReference type="ChEBI" id="CHEBI:15378"/>
        <dbReference type="ChEBI" id="CHEBI:15379"/>
        <dbReference type="ChEBI" id="CHEBI:57783"/>
        <dbReference type="ChEBI" id="CHEBI:58349"/>
        <dbReference type="ChEBI" id="CHEBI:87362"/>
    </reaction>
    <physiologicalReaction direction="left-to-right" evidence="22">
        <dbReference type="Rhea" id="RHEA:54837"/>
    </physiologicalReaction>
</comment>
<evidence type="ECO:0000256" key="27">
    <source>
        <dbReference type="ARBA" id="ARBA00048088"/>
    </source>
</evidence>
<dbReference type="SUPFAM" id="SSF51905">
    <property type="entry name" value="FAD/NAD(P)-binding domain"/>
    <property type="match status" value="2"/>
</dbReference>
<evidence type="ECO:0000256" key="18">
    <source>
        <dbReference type="ARBA" id="ARBA00045722"/>
    </source>
</evidence>
<comment type="catalytic activity">
    <reaction evidence="29">
        <text>(2E)-geranial + NADPH + O2 + H(+) = (1E)-2,6-dimethylhepta-1,5-dien-1-yl formate + NADP(+) + H2O</text>
        <dbReference type="Rhea" id="RHEA:54860"/>
        <dbReference type="ChEBI" id="CHEBI:15377"/>
        <dbReference type="ChEBI" id="CHEBI:15378"/>
        <dbReference type="ChEBI" id="CHEBI:15379"/>
        <dbReference type="ChEBI" id="CHEBI:16980"/>
        <dbReference type="ChEBI" id="CHEBI:57783"/>
        <dbReference type="ChEBI" id="CHEBI:58349"/>
        <dbReference type="ChEBI" id="CHEBI:138375"/>
    </reaction>
    <physiologicalReaction direction="left-to-right" evidence="29">
        <dbReference type="Rhea" id="RHEA:54861"/>
    </physiologicalReaction>
</comment>
<evidence type="ECO:0000313" key="37">
    <source>
        <dbReference type="Proteomes" id="UP001195483"/>
    </source>
</evidence>
<comment type="cofactor">
    <cofactor evidence="1 33 34">
        <name>FAD</name>
        <dbReference type="ChEBI" id="CHEBI:57692"/>
    </cofactor>
</comment>
<dbReference type="FunFam" id="3.50.50.60:FF:000159">
    <property type="entry name" value="Dimethylaniline monooxygenase [N-oxide-forming]"/>
    <property type="match status" value="1"/>
</dbReference>
<comment type="function">
    <text evidence="18">Acts as a Baeyer-Villiger monooxygenase on a broad range of substrates. Catalyzes the insertion of an oxygen atom into a carbon-carbon bond adjacent to a carbonyl, which converts ketones to esters. Active on diverse carbonyl compounds, whereas soft nucleophiles are mostly non- or poorly reactive. In contrast with other forms of FMO it is non- or poorly active on 'classical' substrates such as drugs, pesticides, and dietary components containing soft nucleophilic heteroatoms. Able to oxidize drug molecules bearing a carbonyl group on an aliphatic chain, such as nabumetone and pentoxifylline. Also, in the absence of substrates, shows slow but yet significant NADPH oxidase activity. Acts as a positive modulator of cholesterol biosynthesis as well as glucose homeostasis, promoting metabolic aging via pleiotropic effects.</text>
</comment>
<keyword evidence="6" id="KW-0597">Phosphoprotein</keyword>
<evidence type="ECO:0000256" key="10">
    <source>
        <dbReference type="ARBA" id="ARBA00022827"/>
    </source>
</evidence>
<evidence type="ECO:0000256" key="3">
    <source>
        <dbReference type="ARBA" id="ARBA00004524"/>
    </source>
</evidence>
<dbReference type="InterPro" id="IPR000960">
    <property type="entry name" value="Flavin_mOase"/>
</dbReference>
<comment type="catalytic activity">
    <reaction evidence="24">
        <text>NADPH + O2 + H(+) = H2O2 + NADP(+)</text>
        <dbReference type="Rhea" id="RHEA:11260"/>
        <dbReference type="ChEBI" id="CHEBI:15378"/>
        <dbReference type="ChEBI" id="CHEBI:15379"/>
        <dbReference type="ChEBI" id="CHEBI:16240"/>
        <dbReference type="ChEBI" id="CHEBI:57783"/>
        <dbReference type="ChEBI" id="CHEBI:58349"/>
        <dbReference type="EC" id="1.6.3.1"/>
    </reaction>
    <physiologicalReaction direction="left-to-right" evidence="24">
        <dbReference type="Rhea" id="RHEA:11261"/>
    </physiologicalReaction>
</comment>
<comment type="catalytic activity">
    <reaction evidence="20">
        <text>hypotaurine + NADH + O2 + H(+) = taurine + NAD(+) + H2O</text>
        <dbReference type="Rhea" id="RHEA:74111"/>
        <dbReference type="ChEBI" id="CHEBI:15377"/>
        <dbReference type="ChEBI" id="CHEBI:15378"/>
        <dbReference type="ChEBI" id="CHEBI:15379"/>
        <dbReference type="ChEBI" id="CHEBI:57540"/>
        <dbReference type="ChEBI" id="CHEBI:57853"/>
        <dbReference type="ChEBI" id="CHEBI:57945"/>
        <dbReference type="ChEBI" id="CHEBI:507393"/>
        <dbReference type="EC" id="1.14.13.8"/>
    </reaction>
    <physiologicalReaction direction="left-to-right" evidence="20">
        <dbReference type="Rhea" id="RHEA:74112"/>
    </physiologicalReaction>
</comment>
<evidence type="ECO:0000256" key="32">
    <source>
        <dbReference type="ARBA" id="ARBA00049475"/>
    </source>
</evidence>
<evidence type="ECO:0000256" key="4">
    <source>
        <dbReference type="ARBA" id="ARBA00009183"/>
    </source>
</evidence>
<dbReference type="AlphaFoldDB" id="A0AAE0WCM5"/>
<evidence type="ECO:0000256" key="22">
    <source>
        <dbReference type="ARBA" id="ARBA00047574"/>
    </source>
</evidence>
<evidence type="ECO:0000256" key="9">
    <source>
        <dbReference type="ARBA" id="ARBA00022824"/>
    </source>
</evidence>
<reference evidence="36" key="1">
    <citation type="journal article" date="2021" name="Genome Biol. Evol.">
        <title>A High-Quality Reference Genome for a Parasitic Bivalve with Doubly Uniparental Inheritance (Bivalvia: Unionida).</title>
        <authorList>
            <person name="Smith C.H."/>
        </authorList>
    </citation>
    <scope>NUCLEOTIDE SEQUENCE</scope>
    <source>
        <strain evidence="36">CHS0354</strain>
    </source>
</reference>
<dbReference type="Pfam" id="PF00743">
    <property type="entry name" value="FMO-like"/>
    <property type="match status" value="1"/>
</dbReference>
<organism evidence="36 37">
    <name type="scientific">Potamilus streckersoni</name>
    <dbReference type="NCBI Taxonomy" id="2493646"/>
    <lineage>
        <taxon>Eukaryota</taxon>
        <taxon>Metazoa</taxon>
        <taxon>Spiralia</taxon>
        <taxon>Lophotrochozoa</taxon>
        <taxon>Mollusca</taxon>
        <taxon>Bivalvia</taxon>
        <taxon>Autobranchia</taxon>
        <taxon>Heteroconchia</taxon>
        <taxon>Palaeoheterodonta</taxon>
        <taxon>Unionida</taxon>
        <taxon>Unionoidea</taxon>
        <taxon>Unionidae</taxon>
        <taxon>Ambleminae</taxon>
        <taxon>Lampsilini</taxon>
        <taxon>Potamilus</taxon>
    </lineage>
</organism>
<evidence type="ECO:0000256" key="19">
    <source>
        <dbReference type="ARBA" id="ARBA00045957"/>
    </source>
</evidence>
<comment type="catalytic activity">
    <reaction evidence="21">
        <text>hexan-3-one + NADPH + O2 + H(+) = propyl propanoate + NADP(+) + H2O</text>
        <dbReference type="Rhea" id="RHEA:54848"/>
        <dbReference type="ChEBI" id="CHEBI:15377"/>
        <dbReference type="ChEBI" id="CHEBI:15378"/>
        <dbReference type="ChEBI" id="CHEBI:15379"/>
        <dbReference type="ChEBI" id="CHEBI:57783"/>
        <dbReference type="ChEBI" id="CHEBI:58349"/>
        <dbReference type="ChEBI" id="CHEBI:89828"/>
        <dbReference type="ChEBI" id="CHEBI:89891"/>
    </reaction>
    <physiologicalReaction direction="left-to-right" evidence="21">
        <dbReference type="Rhea" id="RHEA:54849"/>
    </physiologicalReaction>
</comment>
<keyword evidence="9 33" id="KW-0256">Endoplasmic reticulum</keyword>
<comment type="catalytic activity">
    <reaction evidence="26">
        <text>hypotaurine + NADPH + O2 + H(+) = taurine + NADP(+) + H2O</text>
        <dbReference type="Rhea" id="RHEA:69819"/>
        <dbReference type="ChEBI" id="CHEBI:15377"/>
        <dbReference type="ChEBI" id="CHEBI:15378"/>
        <dbReference type="ChEBI" id="CHEBI:15379"/>
        <dbReference type="ChEBI" id="CHEBI:57783"/>
        <dbReference type="ChEBI" id="CHEBI:57853"/>
        <dbReference type="ChEBI" id="CHEBI:58349"/>
        <dbReference type="ChEBI" id="CHEBI:507393"/>
        <dbReference type="EC" id="1.14.13.8"/>
    </reaction>
    <physiologicalReaction direction="left-to-right" evidence="26">
        <dbReference type="Rhea" id="RHEA:69820"/>
    </physiologicalReaction>
</comment>
<keyword evidence="17 33" id="KW-0472">Membrane</keyword>
<dbReference type="GO" id="GO:0006629">
    <property type="term" value="P:lipid metabolic process"/>
    <property type="evidence" value="ECO:0007669"/>
    <property type="project" value="UniProtKB-KW"/>
</dbReference>
<keyword evidence="12 33" id="KW-0521">NADP</keyword>
<comment type="catalytic activity">
    <reaction evidence="32">
        <text>octan-3-one + NADPH + O2 + H(+) = pentyl propanoate + NADP(+) + H2O</text>
        <dbReference type="Rhea" id="RHEA:54840"/>
        <dbReference type="ChEBI" id="CHEBI:15377"/>
        <dbReference type="ChEBI" id="CHEBI:15378"/>
        <dbReference type="ChEBI" id="CHEBI:15379"/>
        <dbReference type="ChEBI" id="CHEBI:57783"/>
        <dbReference type="ChEBI" id="CHEBI:58349"/>
        <dbReference type="ChEBI" id="CHEBI:80946"/>
        <dbReference type="ChEBI" id="CHEBI:87373"/>
    </reaction>
    <physiologicalReaction direction="left-to-right" evidence="32">
        <dbReference type="Rhea" id="RHEA:54841"/>
    </physiologicalReaction>
</comment>
<comment type="catalytic activity">
    <reaction evidence="23">
        <text>sulcatone + NADPH + O2 + H(+) = 4-methylpent-3-en-1-yl acetate + NADP(+) + H2O</text>
        <dbReference type="Rhea" id="RHEA:54864"/>
        <dbReference type="ChEBI" id="CHEBI:15377"/>
        <dbReference type="ChEBI" id="CHEBI:15378"/>
        <dbReference type="ChEBI" id="CHEBI:15379"/>
        <dbReference type="ChEBI" id="CHEBI:16310"/>
        <dbReference type="ChEBI" id="CHEBI:57783"/>
        <dbReference type="ChEBI" id="CHEBI:58349"/>
        <dbReference type="ChEBI" id="CHEBI:138373"/>
    </reaction>
    <physiologicalReaction direction="left-to-right" evidence="23">
        <dbReference type="Rhea" id="RHEA:54865"/>
    </physiologicalReaction>
</comment>
<gene>
    <name evidence="36" type="ORF">CHS0354_024871</name>
</gene>
<keyword evidence="14 33" id="KW-0560">Oxidoreductase</keyword>
<evidence type="ECO:0000256" key="21">
    <source>
        <dbReference type="ARBA" id="ARBA00047426"/>
    </source>
</evidence>
<comment type="function">
    <text evidence="19">Broad spectrum monooxygenase that catalyzes the oxygenation of a wide variety of nitrogen- and sulfur-containing compounds including xenobiotics. Catalyzes the S-oxygenation of hypotaurine to produce taurine, an organic osmolyte involved in cell volume regulation as well as a variety of cytoprotective and developmental processes. In vitro, catalyzes the N-oxygenation of trimethylamine (TMA) to produce trimethylamine N-oxide (TMAO) and could therefore participate to the detoxification of this compound that is generated by the action of gut microbiota from dietary precursors such as choline, choline containing compounds, betaine or L-carnitine.</text>
</comment>
<evidence type="ECO:0000256" key="1">
    <source>
        <dbReference type="ARBA" id="ARBA00001974"/>
    </source>
</evidence>
<dbReference type="GO" id="GO:0005789">
    <property type="term" value="C:endoplasmic reticulum membrane"/>
    <property type="evidence" value="ECO:0007669"/>
    <property type="project" value="UniProtKB-SubCell"/>
</dbReference>
<feature type="transmembrane region" description="Helical" evidence="35">
    <location>
        <begin position="518"/>
        <end position="538"/>
    </location>
</feature>
<evidence type="ECO:0000256" key="26">
    <source>
        <dbReference type="ARBA" id="ARBA00048041"/>
    </source>
</evidence>